<dbReference type="AlphaFoldDB" id="A0A7J8ALE8"/>
<dbReference type="EMBL" id="JABWUV010000001">
    <property type="protein sequence ID" value="KAF6387363.1"/>
    <property type="molecule type" value="Genomic_DNA"/>
</dbReference>
<evidence type="ECO:0000313" key="3">
    <source>
        <dbReference type="Proteomes" id="UP000527355"/>
    </source>
</evidence>
<evidence type="ECO:0000256" key="1">
    <source>
        <dbReference type="SAM" id="MobiDB-lite"/>
    </source>
</evidence>
<feature type="region of interest" description="Disordered" evidence="1">
    <location>
        <begin position="1"/>
        <end position="26"/>
    </location>
</feature>
<comment type="caution">
    <text evidence="2">The sequence shown here is derived from an EMBL/GenBank/DDBJ whole genome shotgun (WGS) entry which is preliminary data.</text>
</comment>
<protein>
    <submittedName>
        <fullName evidence="2">Uncharacterized protein</fullName>
    </submittedName>
</protein>
<sequence length="127" mass="13480">MCTHADYTGKKEQGRGPGFPASSGGQHPFCQDTIWCPVLQRPSLPLSPPFPGPSVLASVPWCPLPRPSGGTSSCLAFAAGSAALTPVLGEVVPLTDTAVLSQFVRETLLFLSLYEPHLNLNFLFSLL</sequence>
<proteinExistence type="predicted"/>
<gene>
    <name evidence="2" type="ORF">mMyoMyo1_007872</name>
</gene>
<accession>A0A7J8ALE8</accession>
<name>A0A7J8ALE8_MYOMY</name>
<evidence type="ECO:0000313" key="2">
    <source>
        <dbReference type="EMBL" id="KAF6387363.1"/>
    </source>
</evidence>
<organism evidence="2 3">
    <name type="scientific">Myotis myotis</name>
    <name type="common">Greater mouse-eared bat</name>
    <name type="synonym">Vespertilio myotis</name>
    <dbReference type="NCBI Taxonomy" id="51298"/>
    <lineage>
        <taxon>Eukaryota</taxon>
        <taxon>Metazoa</taxon>
        <taxon>Chordata</taxon>
        <taxon>Craniata</taxon>
        <taxon>Vertebrata</taxon>
        <taxon>Euteleostomi</taxon>
        <taxon>Mammalia</taxon>
        <taxon>Eutheria</taxon>
        <taxon>Laurasiatheria</taxon>
        <taxon>Chiroptera</taxon>
        <taxon>Yangochiroptera</taxon>
        <taxon>Vespertilionidae</taxon>
        <taxon>Myotis</taxon>
    </lineage>
</organism>
<keyword evidence="3" id="KW-1185">Reference proteome</keyword>
<dbReference type="Proteomes" id="UP000527355">
    <property type="component" value="Unassembled WGS sequence"/>
</dbReference>
<reference evidence="2 3" key="1">
    <citation type="journal article" date="2020" name="Nature">
        <title>Six reference-quality genomes reveal evolution of bat adaptations.</title>
        <authorList>
            <person name="Jebb D."/>
            <person name="Huang Z."/>
            <person name="Pippel M."/>
            <person name="Hughes G.M."/>
            <person name="Lavrichenko K."/>
            <person name="Devanna P."/>
            <person name="Winkler S."/>
            <person name="Jermiin L.S."/>
            <person name="Skirmuntt E.C."/>
            <person name="Katzourakis A."/>
            <person name="Burkitt-Gray L."/>
            <person name="Ray D.A."/>
            <person name="Sullivan K.A.M."/>
            <person name="Roscito J.G."/>
            <person name="Kirilenko B.M."/>
            <person name="Davalos L.M."/>
            <person name="Corthals A.P."/>
            <person name="Power M.L."/>
            <person name="Jones G."/>
            <person name="Ransome R.D."/>
            <person name="Dechmann D.K.N."/>
            <person name="Locatelli A.G."/>
            <person name="Puechmaille S.J."/>
            <person name="Fedrigo O."/>
            <person name="Jarvis E.D."/>
            <person name="Hiller M."/>
            <person name="Vernes S.C."/>
            <person name="Myers E.W."/>
            <person name="Teeling E.C."/>
        </authorList>
    </citation>
    <scope>NUCLEOTIDE SEQUENCE [LARGE SCALE GENOMIC DNA]</scope>
    <source>
        <strain evidence="2">MMyoMyo1</strain>
        <tissue evidence="2">Flight muscle</tissue>
    </source>
</reference>